<dbReference type="STRING" id="4795.A0A225VJW7"/>
<name>A0A225VJW7_9STRA</name>
<protein>
    <submittedName>
        <fullName evidence="4">Retroelement pol Polyprotein</fullName>
    </submittedName>
</protein>
<evidence type="ECO:0000256" key="2">
    <source>
        <dbReference type="SAM" id="Phobius"/>
    </source>
</evidence>
<keyword evidence="2" id="KW-1133">Transmembrane helix</keyword>
<dbReference type="OrthoDB" id="161383at2759"/>
<dbReference type="GO" id="GO:0003824">
    <property type="term" value="F:catalytic activity"/>
    <property type="evidence" value="ECO:0007669"/>
    <property type="project" value="UniProtKB-KW"/>
</dbReference>
<dbReference type="InterPro" id="IPR043502">
    <property type="entry name" value="DNA/RNA_pol_sf"/>
</dbReference>
<dbReference type="PANTHER" id="PTHR37984">
    <property type="entry name" value="PROTEIN CBG26694"/>
    <property type="match status" value="1"/>
</dbReference>
<dbReference type="InterPro" id="IPR041577">
    <property type="entry name" value="RT_RNaseH_2"/>
</dbReference>
<organism evidence="4 5">
    <name type="scientific">Phytophthora megakarya</name>
    <dbReference type="NCBI Taxonomy" id="4795"/>
    <lineage>
        <taxon>Eukaryota</taxon>
        <taxon>Sar</taxon>
        <taxon>Stramenopiles</taxon>
        <taxon>Oomycota</taxon>
        <taxon>Peronosporomycetes</taxon>
        <taxon>Peronosporales</taxon>
        <taxon>Peronosporaceae</taxon>
        <taxon>Phytophthora</taxon>
    </lineage>
</organism>
<feature type="transmembrane region" description="Helical" evidence="2">
    <location>
        <begin position="133"/>
        <end position="152"/>
    </location>
</feature>
<accession>A0A225VJW7</accession>
<dbReference type="InterPro" id="IPR043128">
    <property type="entry name" value="Rev_trsase/Diguanyl_cyclase"/>
</dbReference>
<dbReference type="Proteomes" id="UP000198211">
    <property type="component" value="Unassembled WGS sequence"/>
</dbReference>
<reference evidence="5" key="1">
    <citation type="submission" date="2017-03" db="EMBL/GenBank/DDBJ databases">
        <title>Phytopthora megakarya and P. palmivora, two closely related causual agents of cacao black pod achieved similar genome size and gene model numbers by different mechanisms.</title>
        <authorList>
            <person name="Ali S."/>
            <person name="Shao J."/>
            <person name="Larry D.J."/>
            <person name="Kronmiller B."/>
            <person name="Shen D."/>
            <person name="Strem M.D."/>
            <person name="Melnick R.L."/>
            <person name="Guiltinan M.J."/>
            <person name="Tyler B.M."/>
            <person name="Meinhardt L.W."/>
            <person name="Bailey B.A."/>
        </authorList>
    </citation>
    <scope>NUCLEOTIDE SEQUENCE [LARGE SCALE GENOMIC DNA]</scope>
    <source>
        <strain evidence="5">zdho120</strain>
    </source>
</reference>
<dbReference type="SUPFAM" id="SSF56672">
    <property type="entry name" value="DNA/RNA polymerases"/>
    <property type="match status" value="1"/>
</dbReference>
<evidence type="ECO:0000313" key="4">
    <source>
        <dbReference type="EMBL" id="OWZ05635.1"/>
    </source>
</evidence>
<gene>
    <name evidence="4" type="ORF">PHMEG_00022241</name>
</gene>
<keyword evidence="1" id="KW-0511">Multifunctional enzyme</keyword>
<dbReference type="PANTHER" id="PTHR37984:SF5">
    <property type="entry name" value="PROTEIN NYNRIN-LIKE"/>
    <property type="match status" value="1"/>
</dbReference>
<dbReference type="Pfam" id="PF17919">
    <property type="entry name" value="RT_RNaseH_2"/>
    <property type="match status" value="1"/>
</dbReference>
<evidence type="ECO:0000313" key="5">
    <source>
        <dbReference type="Proteomes" id="UP000198211"/>
    </source>
</evidence>
<keyword evidence="2" id="KW-0812">Transmembrane</keyword>
<dbReference type="CDD" id="cd01647">
    <property type="entry name" value="RT_LTR"/>
    <property type="match status" value="1"/>
</dbReference>
<keyword evidence="5" id="KW-1185">Reference proteome</keyword>
<dbReference type="FunFam" id="3.30.70.270:FF:000020">
    <property type="entry name" value="Transposon Tf2-6 polyprotein-like Protein"/>
    <property type="match status" value="1"/>
</dbReference>
<dbReference type="InterPro" id="IPR050951">
    <property type="entry name" value="Retrovirus_Pol_polyprotein"/>
</dbReference>
<sequence length="319" mass="36697">MRPGARPSSRAPFHLPRTDQVALGTYVGELFRKGWVEVSDSPWVFNIFGIPTKDAVRGTAPSRSHALPIRWVVDYRYINTQTEVPNMSLPRTDELFDRIVGYCIFSTIDLAQGYHQMRVASSRRKVWARLMRLLFGKFPFVMVYIDILLYYSHSLEEHCDHRRHMFDALRAERLYTWCAKCVFGAEESVEVLGYTVARQRLQVDKRKTLVIVQFPEQATPMHVLSFLGFTGYYCHFICDFAQIVLPLSELVKKSVPWCWGQDQRHAFVQLKLRLQQAAVLQIPNFDKSFAVTTNASGRSCGGVLSQRTAIQQVPSYIAH</sequence>
<proteinExistence type="predicted"/>
<dbReference type="EMBL" id="NBNE01004331">
    <property type="protein sequence ID" value="OWZ05635.1"/>
    <property type="molecule type" value="Genomic_DNA"/>
</dbReference>
<comment type="caution">
    <text evidence="4">The sequence shown here is derived from an EMBL/GenBank/DDBJ whole genome shotgun (WGS) entry which is preliminary data.</text>
</comment>
<dbReference type="Gene3D" id="3.30.70.270">
    <property type="match status" value="2"/>
</dbReference>
<keyword evidence="2" id="KW-0472">Membrane</keyword>
<feature type="domain" description="Reverse transcriptase/retrotransposon-derived protein RNase H-like" evidence="3">
    <location>
        <begin position="259"/>
        <end position="311"/>
    </location>
</feature>
<dbReference type="AlphaFoldDB" id="A0A225VJW7"/>
<evidence type="ECO:0000259" key="3">
    <source>
        <dbReference type="Pfam" id="PF17919"/>
    </source>
</evidence>
<evidence type="ECO:0000256" key="1">
    <source>
        <dbReference type="ARBA" id="ARBA00023268"/>
    </source>
</evidence>